<feature type="region of interest" description="Disordered" evidence="1">
    <location>
        <begin position="28"/>
        <end position="63"/>
    </location>
</feature>
<keyword evidence="3" id="KW-1185">Reference proteome</keyword>
<dbReference type="SUPFAM" id="SSF52833">
    <property type="entry name" value="Thioredoxin-like"/>
    <property type="match status" value="1"/>
</dbReference>
<dbReference type="PANTHER" id="PTHR21148">
    <property type="entry name" value="THIOREDOXIN DOMAIN-CONTAINING PROTEIN 9"/>
    <property type="match status" value="1"/>
</dbReference>
<dbReference type="RefSeq" id="XP_026192755.1">
    <property type="nucleotide sequence ID" value="XM_026336970.1"/>
</dbReference>
<dbReference type="InterPro" id="IPR013766">
    <property type="entry name" value="Thioredoxin_domain"/>
</dbReference>
<dbReference type="Proteomes" id="UP000515125">
    <property type="component" value="Unplaced"/>
</dbReference>
<reference evidence="4" key="1">
    <citation type="submission" date="2025-08" db="UniProtKB">
        <authorList>
            <consortium name="RefSeq"/>
        </authorList>
    </citation>
    <scope>IDENTIFICATION</scope>
</reference>
<gene>
    <name evidence="4" type="primary">LOC34618530</name>
</gene>
<feature type="domain" description="Thioredoxin" evidence="2">
    <location>
        <begin position="73"/>
        <end position="147"/>
    </location>
</feature>
<feature type="compositionally biased region" description="Acidic residues" evidence="1">
    <location>
        <begin position="51"/>
        <end position="62"/>
    </location>
</feature>
<dbReference type="Pfam" id="PF00085">
    <property type="entry name" value="Thioredoxin"/>
    <property type="match status" value="1"/>
</dbReference>
<dbReference type="OrthoDB" id="10257948at2759"/>
<proteinExistence type="predicted"/>
<protein>
    <submittedName>
        <fullName evidence="4">Phosducin-like protein 3</fullName>
    </submittedName>
</protein>
<organism evidence="3 4">
    <name type="scientific">Cyclospora cayetanensis</name>
    <dbReference type="NCBI Taxonomy" id="88456"/>
    <lineage>
        <taxon>Eukaryota</taxon>
        <taxon>Sar</taxon>
        <taxon>Alveolata</taxon>
        <taxon>Apicomplexa</taxon>
        <taxon>Conoidasida</taxon>
        <taxon>Coccidia</taxon>
        <taxon>Eucoccidiorida</taxon>
        <taxon>Eimeriorina</taxon>
        <taxon>Eimeriidae</taxon>
        <taxon>Cyclospora</taxon>
    </lineage>
</organism>
<name>A0A6P6S086_9EIME</name>
<dbReference type="Gene3D" id="3.40.30.10">
    <property type="entry name" value="Glutaredoxin"/>
    <property type="match status" value="1"/>
</dbReference>
<evidence type="ECO:0000256" key="1">
    <source>
        <dbReference type="SAM" id="MobiDB-lite"/>
    </source>
</evidence>
<dbReference type="AlphaFoldDB" id="A0A6P6S086"/>
<evidence type="ECO:0000313" key="4">
    <source>
        <dbReference type="RefSeq" id="XP_026192755.1"/>
    </source>
</evidence>
<sequence>METSDKLTQIATNIVLEKAAKDKFSALKQQQLHRVHDPQKNGSAGSQNQEKDEEEPDGEGFDDLSHWREKRMQQLKVCHFYSPRFERCRIMDKHLEILAKAHPETRIFKMNAEKAPFFSTKLQIRSLPTLVFFIDGVAVHSVVGFTELGGVDDFKTATLAKLMLKHKVCDNLIAQISSGSEESDGDN</sequence>
<accession>A0A6P6S086</accession>
<dbReference type="InterPro" id="IPR036249">
    <property type="entry name" value="Thioredoxin-like_sf"/>
</dbReference>
<dbReference type="GeneID" id="34618530"/>
<evidence type="ECO:0000259" key="2">
    <source>
        <dbReference type="Pfam" id="PF00085"/>
    </source>
</evidence>
<evidence type="ECO:0000313" key="3">
    <source>
        <dbReference type="Proteomes" id="UP000515125"/>
    </source>
</evidence>